<dbReference type="Proteomes" id="UP000027866">
    <property type="component" value="Unassembled WGS sequence"/>
</dbReference>
<reference evidence="2 3" key="1">
    <citation type="submission" date="2014-04" db="EMBL/GenBank/DDBJ databases">
        <title>A comprehensive comparison of genomes of Erythrobacter spp. Strains.</title>
        <authorList>
            <person name="Zheng Q."/>
        </authorList>
    </citation>
    <scope>NUCLEOTIDE SEQUENCE [LARGE SCALE GENOMIC DNA]</scope>
    <source>
        <strain evidence="2 3">DSM 8509</strain>
    </source>
</reference>
<comment type="caution">
    <text evidence="2">The sequence shown here is derived from an EMBL/GenBank/DDBJ whole genome shotgun (WGS) entry which is preliminary data.</text>
</comment>
<evidence type="ECO:0000313" key="3">
    <source>
        <dbReference type="Proteomes" id="UP000027866"/>
    </source>
</evidence>
<feature type="region of interest" description="Disordered" evidence="1">
    <location>
        <begin position="37"/>
        <end position="56"/>
    </location>
</feature>
<dbReference type="EMBL" id="JMIX01000011">
    <property type="protein sequence ID" value="KEO90996.1"/>
    <property type="molecule type" value="Genomic_DNA"/>
</dbReference>
<dbReference type="AlphaFoldDB" id="A0A074M882"/>
<sequence>MSPSRLIPNANGWQLILADLALILFLVTLAALPSSFADGNPEGERSQKPTISASQALYRPIAGGPTLREWLGDQPRDPRATLTIFATYRPGGEAQAWQASERLVSSLNDPQVAVRTIISRGREDHIYASLAYDSVADLADSTF</sequence>
<keyword evidence="3" id="KW-1185">Reference proteome</keyword>
<accession>A0A074M882</accession>
<evidence type="ECO:0000256" key="1">
    <source>
        <dbReference type="SAM" id="MobiDB-lite"/>
    </source>
</evidence>
<protein>
    <submittedName>
        <fullName evidence="2">Uncharacterized protein</fullName>
    </submittedName>
</protein>
<proteinExistence type="predicted"/>
<evidence type="ECO:0000313" key="2">
    <source>
        <dbReference type="EMBL" id="KEO90996.1"/>
    </source>
</evidence>
<gene>
    <name evidence="2" type="ORF">EH32_01335</name>
</gene>
<organism evidence="2 3">
    <name type="scientific">Erythrobacter litoralis</name>
    <dbReference type="NCBI Taxonomy" id="39960"/>
    <lineage>
        <taxon>Bacteria</taxon>
        <taxon>Pseudomonadati</taxon>
        <taxon>Pseudomonadota</taxon>
        <taxon>Alphaproteobacteria</taxon>
        <taxon>Sphingomonadales</taxon>
        <taxon>Erythrobacteraceae</taxon>
        <taxon>Erythrobacter/Porphyrobacter group</taxon>
        <taxon>Erythrobacter</taxon>
    </lineage>
</organism>
<name>A0A074M882_9SPHN</name>